<feature type="signal peptide" evidence="1">
    <location>
        <begin position="1"/>
        <end position="28"/>
    </location>
</feature>
<evidence type="ECO:0000313" key="2">
    <source>
        <dbReference type="EMBL" id="CAF2162046.1"/>
    </source>
</evidence>
<organism evidence="3 4">
    <name type="scientific">Brassica napus</name>
    <name type="common">Rape</name>
    <dbReference type="NCBI Taxonomy" id="3708"/>
    <lineage>
        <taxon>Eukaryota</taxon>
        <taxon>Viridiplantae</taxon>
        <taxon>Streptophyta</taxon>
        <taxon>Embryophyta</taxon>
        <taxon>Tracheophyta</taxon>
        <taxon>Spermatophyta</taxon>
        <taxon>Magnoliopsida</taxon>
        <taxon>eudicotyledons</taxon>
        <taxon>Gunneridae</taxon>
        <taxon>Pentapetalae</taxon>
        <taxon>rosids</taxon>
        <taxon>malvids</taxon>
        <taxon>Brassicales</taxon>
        <taxon>Brassicaceae</taxon>
        <taxon>Brassiceae</taxon>
        <taxon>Brassica</taxon>
    </lineage>
</organism>
<dbReference type="EMBL" id="LK032680">
    <property type="protein sequence ID" value="CDY46651.1"/>
    <property type="molecule type" value="Genomic_DNA"/>
</dbReference>
<reference evidence="2" key="3">
    <citation type="submission" date="2021-01" db="EMBL/GenBank/DDBJ databases">
        <authorList>
            <consortium name="Genoscope - CEA"/>
            <person name="William W."/>
        </authorList>
    </citation>
    <scope>NUCLEOTIDE SEQUENCE</scope>
</reference>
<dbReference type="AlphaFoldDB" id="A0A078I9X6"/>
<dbReference type="PaxDb" id="3708-A0A078I9X6"/>
<proteinExistence type="predicted"/>
<dbReference type="PANTHER" id="PTHR31710">
    <property type="entry name" value="GB|AAF16529.1-RELATED"/>
    <property type="match status" value="1"/>
</dbReference>
<dbReference type="Proteomes" id="UP000028999">
    <property type="component" value="Unassembled WGS sequence"/>
</dbReference>
<reference evidence="3 4" key="1">
    <citation type="journal article" date="2014" name="Science">
        <title>Plant genetics. Early allopolyploid evolution in the post-Neolithic Brassica napus oilseed genome.</title>
        <authorList>
            <person name="Chalhoub B."/>
            <person name="Denoeud F."/>
            <person name="Liu S."/>
            <person name="Parkin I.A."/>
            <person name="Tang H."/>
            <person name="Wang X."/>
            <person name="Chiquet J."/>
            <person name="Belcram H."/>
            <person name="Tong C."/>
            <person name="Samans B."/>
            <person name="Correa M."/>
            <person name="Da Silva C."/>
            <person name="Just J."/>
            <person name="Falentin C."/>
            <person name="Koh C.S."/>
            <person name="Le Clainche I."/>
            <person name="Bernard M."/>
            <person name="Bento P."/>
            <person name="Noel B."/>
            <person name="Labadie K."/>
            <person name="Alberti A."/>
            <person name="Charles M."/>
            <person name="Arnaud D."/>
            <person name="Guo H."/>
            <person name="Daviaud C."/>
            <person name="Alamery S."/>
            <person name="Jabbari K."/>
            <person name="Zhao M."/>
            <person name="Edger P.P."/>
            <person name="Chelaifa H."/>
            <person name="Tack D."/>
            <person name="Lassalle G."/>
            <person name="Mestiri I."/>
            <person name="Schnel N."/>
            <person name="Le Paslier M.C."/>
            <person name="Fan G."/>
            <person name="Renault V."/>
            <person name="Bayer P.E."/>
            <person name="Golicz A.A."/>
            <person name="Manoli S."/>
            <person name="Lee T.H."/>
            <person name="Thi V.H."/>
            <person name="Chalabi S."/>
            <person name="Hu Q."/>
            <person name="Fan C."/>
            <person name="Tollenaere R."/>
            <person name="Lu Y."/>
            <person name="Battail C."/>
            <person name="Shen J."/>
            <person name="Sidebottom C.H."/>
            <person name="Wang X."/>
            <person name="Canaguier A."/>
            <person name="Chauveau A."/>
            <person name="Berard A."/>
            <person name="Deniot G."/>
            <person name="Guan M."/>
            <person name="Liu Z."/>
            <person name="Sun F."/>
            <person name="Lim Y.P."/>
            <person name="Lyons E."/>
            <person name="Town C.D."/>
            <person name="Bancroft I."/>
            <person name="Wang X."/>
            <person name="Meng J."/>
            <person name="Ma J."/>
            <person name="Pires J.C."/>
            <person name="King G.J."/>
            <person name="Brunel D."/>
            <person name="Delourme R."/>
            <person name="Renard M."/>
            <person name="Aury J.M."/>
            <person name="Adams K.L."/>
            <person name="Batley J."/>
            <person name="Snowdon R.J."/>
            <person name="Tost J."/>
            <person name="Edwards D."/>
            <person name="Zhou Y."/>
            <person name="Hua W."/>
            <person name="Sharpe A.G."/>
            <person name="Paterson A.H."/>
            <person name="Guan C."/>
            <person name="Wincker P."/>
        </authorList>
    </citation>
    <scope>NUCLEOTIDE SEQUENCE [LARGE SCALE GENOMIC DNA]</scope>
    <source>
        <strain evidence="4">cv. Darmor-bzh</strain>
    </source>
</reference>
<evidence type="ECO:0000313" key="4">
    <source>
        <dbReference type="Proteomes" id="UP000028999"/>
    </source>
</evidence>
<name>A0A078I9X6_BRANA</name>
<dbReference type="Proteomes" id="UP001295469">
    <property type="component" value="Chromosome A07"/>
</dbReference>
<keyword evidence="4" id="KW-1185">Reference proteome</keyword>
<accession>A0A078I9X6</accession>
<gene>
    <name evidence="3" type="primary">BnaA07g10450D</name>
    <name evidence="2" type="ORF">DARMORV10_A07P14420.1</name>
    <name evidence="3" type="ORF">GSBRNA2T00085939001</name>
</gene>
<keyword evidence="1" id="KW-0732">Signal</keyword>
<evidence type="ECO:0000256" key="1">
    <source>
        <dbReference type="SAM" id="SignalP"/>
    </source>
</evidence>
<dbReference type="EMBL" id="HG994361">
    <property type="protein sequence ID" value="CAF2162046.1"/>
    <property type="molecule type" value="Genomic_DNA"/>
</dbReference>
<dbReference type="PANTHER" id="PTHR31710:SF38">
    <property type="entry name" value="GB|AAF16529.1-RELATED"/>
    <property type="match status" value="1"/>
</dbReference>
<protein>
    <submittedName>
        <fullName evidence="2">(rape) hypothetical protein</fullName>
    </submittedName>
    <submittedName>
        <fullName evidence="3">BnaA07g10450D protein</fullName>
    </submittedName>
</protein>
<feature type="chain" id="PRO_5040561885" evidence="1">
    <location>
        <begin position="29"/>
        <end position="110"/>
    </location>
</feature>
<sequence>MEIQKKKSSVLMIIVMITIAFSAHISHSVNVEEMCIKHCILNQCMKVMKKTDLTVCKEACQKFCNNSEQPNVQMINNSKQPNVQMIVHPRGDGGLLTSIICGITKSSYCP</sequence>
<reference evidence="3" key="2">
    <citation type="submission" date="2014-06" db="EMBL/GenBank/DDBJ databases">
        <authorList>
            <person name="Genoscope - CEA"/>
        </authorList>
    </citation>
    <scope>NUCLEOTIDE SEQUENCE</scope>
</reference>
<evidence type="ECO:0000313" key="3">
    <source>
        <dbReference type="EMBL" id="CDY46651.1"/>
    </source>
</evidence>
<dbReference type="Gramene" id="CDY46651">
    <property type="protein sequence ID" value="CDY46651"/>
    <property type="gene ID" value="GSBRNA2T00085939001"/>
</dbReference>